<feature type="transmembrane region" description="Helical" evidence="9">
    <location>
        <begin position="102"/>
        <end position="121"/>
    </location>
</feature>
<sequence>MLSVFGYVSWRNIPCEGSSPGKFTKKELALIVICASTSTKGYSYFDAIILVLTTQFIGYGAVSMFRSILVYPRRAFYPTALSGVSLFETLFAAEINNKAFKLFWMAAAGLFCWTFMPQYIAPTLIGGVNNNEGLGIGSISFDWNNIGDDGLVYPWVNQVNQMVGMLGCVIVIPILYYNNVWSTKTFPFMAQGLYLASGKKCNQTKILKDNTLDETAYSTYSQPYYSMSWAFNMMMQNMSVTASIVHVALWHGKDILAGIRTVLKKNSAAETDPNAHRSELAEVDKSYHLTSVHPKVPQWWYAVWRVELPRPGMAEAAFG</sequence>
<keyword evidence="11" id="KW-1185">Reference proteome</keyword>
<keyword evidence="4 9" id="KW-0812">Transmembrane</keyword>
<evidence type="ECO:0000256" key="2">
    <source>
        <dbReference type="ARBA" id="ARBA00008807"/>
    </source>
</evidence>
<evidence type="ECO:0000256" key="9">
    <source>
        <dbReference type="SAM" id="Phobius"/>
    </source>
</evidence>
<comment type="caution">
    <text evidence="10">The sequence shown here is derived from an EMBL/GenBank/DDBJ whole genome shotgun (WGS) entry which is preliminary data.</text>
</comment>
<name>A0A507ELX8_9FUNG</name>
<feature type="transmembrane region" description="Helical" evidence="9">
    <location>
        <begin position="159"/>
        <end position="177"/>
    </location>
</feature>
<evidence type="ECO:0000256" key="6">
    <source>
        <dbReference type="ARBA" id="ARBA00022927"/>
    </source>
</evidence>
<evidence type="ECO:0000256" key="3">
    <source>
        <dbReference type="ARBA" id="ARBA00022448"/>
    </source>
</evidence>
<protein>
    <recommendedName>
        <fullName evidence="12">Oligopeptide transporter</fullName>
    </recommendedName>
</protein>
<dbReference type="OrthoDB" id="9986677at2759"/>
<keyword evidence="5" id="KW-0571">Peptide transport</keyword>
<keyword evidence="6" id="KW-0653">Protein transport</keyword>
<evidence type="ECO:0008006" key="12">
    <source>
        <dbReference type="Google" id="ProtNLM"/>
    </source>
</evidence>
<accession>A0A507ELX8</accession>
<keyword evidence="8 9" id="KW-0472">Membrane</keyword>
<evidence type="ECO:0000256" key="8">
    <source>
        <dbReference type="ARBA" id="ARBA00023136"/>
    </source>
</evidence>
<keyword evidence="7 9" id="KW-1133">Transmembrane helix</keyword>
<feature type="transmembrane region" description="Helical" evidence="9">
    <location>
        <begin position="47"/>
        <end position="69"/>
    </location>
</feature>
<reference evidence="10 11" key="1">
    <citation type="journal article" date="2019" name="Sci. Rep.">
        <title>Comparative genomics of chytrid fungi reveal insights into the obligate biotrophic and pathogenic lifestyle of Synchytrium endobioticum.</title>
        <authorList>
            <person name="van de Vossenberg B.T.L.H."/>
            <person name="Warris S."/>
            <person name="Nguyen H.D.T."/>
            <person name="van Gent-Pelzer M.P.E."/>
            <person name="Joly D.L."/>
            <person name="van de Geest H.C."/>
            <person name="Bonants P.J.M."/>
            <person name="Smith D.S."/>
            <person name="Levesque C.A."/>
            <person name="van der Lee T.A.J."/>
        </authorList>
    </citation>
    <scope>NUCLEOTIDE SEQUENCE [LARGE SCALE GENOMIC DNA]</scope>
    <source>
        <strain evidence="10 11">CBS 675.73</strain>
    </source>
</reference>
<evidence type="ECO:0000313" key="10">
    <source>
        <dbReference type="EMBL" id="TPX64240.1"/>
    </source>
</evidence>
<evidence type="ECO:0000256" key="1">
    <source>
        <dbReference type="ARBA" id="ARBA00004141"/>
    </source>
</evidence>
<organism evidence="10 11">
    <name type="scientific">Chytriomyces confervae</name>
    <dbReference type="NCBI Taxonomy" id="246404"/>
    <lineage>
        <taxon>Eukaryota</taxon>
        <taxon>Fungi</taxon>
        <taxon>Fungi incertae sedis</taxon>
        <taxon>Chytridiomycota</taxon>
        <taxon>Chytridiomycota incertae sedis</taxon>
        <taxon>Chytridiomycetes</taxon>
        <taxon>Chytridiales</taxon>
        <taxon>Chytriomycetaceae</taxon>
        <taxon>Chytriomyces</taxon>
    </lineage>
</organism>
<dbReference type="STRING" id="246404.A0A507ELX8"/>
<keyword evidence="3" id="KW-0813">Transport</keyword>
<evidence type="ECO:0000256" key="4">
    <source>
        <dbReference type="ARBA" id="ARBA00022692"/>
    </source>
</evidence>
<evidence type="ECO:0000256" key="5">
    <source>
        <dbReference type="ARBA" id="ARBA00022856"/>
    </source>
</evidence>
<dbReference type="GO" id="GO:0015031">
    <property type="term" value="P:protein transport"/>
    <property type="evidence" value="ECO:0007669"/>
    <property type="project" value="UniProtKB-KW"/>
</dbReference>
<dbReference type="InterPro" id="IPR004813">
    <property type="entry name" value="OPT"/>
</dbReference>
<dbReference type="Pfam" id="PF03169">
    <property type="entry name" value="OPT"/>
    <property type="match status" value="1"/>
</dbReference>
<dbReference type="AlphaFoldDB" id="A0A507ELX8"/>
<feature type="non-terminal residue" evidence="10">
    <location>
        <position position="319"/>
    </location>
</feature>
<dbReference type="GO" id="GO:0035673">
    <property type="term" value="F:oligopeptide transmembrane transporter activity"/>
    <property type="evidence" value="ECO:0007669"/>
    <property type="project" value="InterPro"/>
</dbReference>
<dbReference type="GO" id="GO:0016020">
    <property type="term" value="C:membrane"/>
    <property type="evidence" value="ECO:0007669"/>
    <property type="project" value="UniProtKB-SubCell"/>
</dbReference>
<comment type="subcellular location">
    <subcellularLocation>
        <location evidence="1">Membrane</location>
        <topology evidence="1">Multi-pass membrane protein</topology>
    </subcellularLocation>
</comment>
<gene>
    <name evidence="10" type="ORF">CcCBS67573_g08467</name>
</gene>
<dbReference type="PANTHER" id="PTHR22601">
    <property type="entry name" value="ISP4 LIKE PROTEIN"/>
    <property type="match status" value="1"/>
</dbReference>
<dbReference type="Proteomes" id="UP000320333">
    <property type="component" value="Unassembled WGS sequence"/>
</dbReference>
<proteinExistence type="inferred from homology"/>
<evidence type="ECO:0000256" key="7">
    <source>
        <dbReference type="ARBA" id="ARBA00022989"/>
    </source>
</evidence>
<dbReference type="EMBL" id="QEAP01000557">
    <property type="protein sequence ID" value="TPX64240.1"/>
    <property type="molecule type" value="Genomic_DNA"/>
</dbReference>
<evidence type="ECO:0000313" key="11">
    <source>
        <dbReference type="Proteomes" id="UP000320333"/>
    </source>
</evidence>
<comment type="similarity">
    <text evidence="2">Belongs to the oligopeptide OPT transporter family.</text>
</comment>
<dbReference type="InterPro" id="IPR004648">
    <property type="entry name" value="Oligpept_transpt"/>
</dbReference>